<dbReference type="CDD" id="cd06219">
    <property type="entry name" value="DHOD_e_trans_like1"/>
    <property type="match status" value="1"/>
</dbReference>
<dbReference type="GO" id="GO:0016491">
    <property type="term" value="F:oxidoreductase activity"/>
    <property type="evidence" value="ECO:0007669"/>
    <property type="project" value="InterPro"/>
</dbReference>
<name>F3Z299_DESAF</name>
<dbReference type="eggNOG" id="COG0543">
    <property type="taxonomic scope" value="Bacteria"/>
</dbReference>
<reference evidence="2 3" key="1">
    <citation type="journal article" date="2011" name="J. Bacteriol.">
        <title>Genome sequence of the mercury-methylating and pleomorphic Desulfovibrio africanus Strain Walvis Bay.</title>
        <authorList>
            <person name="Brown S.D."/>
            <person name="Wall J.D."/>
            <person name="Kucken A.M."/>
            <person name="Gilmour C.C."/>
            <person name="Podar M."/>
            <person name="Brandt C.C."/>
            <person name="Teshima H."/>
            <person name="Detter J.C."/>
            <person name="Han C.S."/>
            <person name="Land M.L."/>
            <person name="Lucas S."/>
            <person name="Han J."/>
            <person name="Pennacchio L."/>
            <person name="Nolan M."/>
            <person name="Pitluck S."/>
            <person name="Woyke T."/>
            <person name="Goodwin L."/>
            <person name="Palumbo A.V."/>
            <person name="Elias D.A."/>
        </authorList>
    </citation>
    <scope>NUCLEOTIDE SEQUENCE [LARGE SCALE GENOMIC DNA]</scope>
    <source>
        <strain evidence="2 3">Walvis Bay</strain>
    </source>
</reference>
<proteinExistence type="predicted"/>
<dbReference type="InterPro" id="IPR001433">
    <property type="entry name" value="OxRdtase_FAD/NAD-bd"/>
</dbReference>
<dbReference type="EMBL" id="CP003221">
    <property type="protein sequence ID" value="EGJ50139.1"/>
    <property type="molecule type" value="Genomic_DNA"/>
</dbReference>
<dbReference type="InterPro" id="IPR017938">
    <property type="entry name" value="Riboflavin_synthase-like_b-brl"/>
</dbReference>
<dbReference type="KEGG" id="daf:Desaf_1806"/>
<dbReference type="STRING" id="690850.Desaf_1806"/>
<dbReference type="PANTHER" id="PTHR43513">
    <property type="entry name" value="DIHYDROOROTATE DEHYDROGENASE B (NAD(+)), ELECTRON TRANSFER SUBUNIT"/>
    <property type="match status" value="1"/>
</dbReference>
<evidence type="ECO:0000259" key="1">
    <source>
        <dbReference type="PROSITE" id="PS51384"/>
    </source>
</evidence>
<dbReference type="AlphaFoldDB" id="F3Z299"/>
<dbReference type="SUPFAM" id="SSF63380">
    <property type="entry name" value="Riboflavin synthase domain-like"/>
    <property type="match status" value="1"/>
</dbReference>
<protein>
    <submittedName>
        <fullName evidence="2">Oxidoreductase FAD/NAD(P)-binding domain protein</fullName>
    </submittedName>
</protein>
<sequence length="329" mass="35362">MAYKVPRPADGTFLSCVIADYMTSEGHPPQNRKTGAIPWLAGKLYFLGDIMAARIIRKEVLIPGQTTKLVLDAPHVAAKAKPGNFVILRVHGKGERVPLTIADADPQQGTITLVYLVLGKSTWLLNQLEEGQELNDLCGPLGRPTHIEPGPEPVVCVGGGTGIAAMHHIAKGFSRAGHEVISVIGARAKDLLLFENELRTFSHDVLVATNDGSHGIKGFVTDALRDYLDAHKDVAEVVAVGPVPMMEAVANLTRPYGVKTTVSLNSIMIDGIGMCGACRVNVGGKIQFACVDGPEFDGHQVDFVELRERLSAYKPHELKSYQECGCSHG</sequence>
<organism evidence="2 3">
    <name type="scientific">Desulfocurvibacter africanus subsp. africanus str. Walvis Bay</name>
    <dbReference type="NCBI Taxonomy" id="690850"/>
    <lineage>
        <taxon>Bacteria</taxon>
        <taxon>Pseudomonadati</taxon>
        <taxon>Thermodesulfobacteriota</taxon>
        <taxon>Desulfovibrionia</taxon>
        <taxon>Desulfovibrionales</taxon>
        <taxon>Desulfovibrionaceae</taxon>
        <taxon>Desulfocurvibacter</taxon>
    </lineage>
</organism>
<dbReference type="Proteomes" id="UP000007844">
    <property type="component" value="Chromosome"/>
</dbReference>
<dbReference type="InterPro" id="IPR017927">
    <property type="entry name" value="FAD-bd_FR_type"/>
</dbReference>
<dbReference type="SUPFAM" id="SSF52343">
    <property type="entry name" value="Ferredoxin reductase-like, C-terminal NADP-linked domain"/>
    <property type="match status" value="1"/>
</dbReference>
<dbReference type="PANTHER" id="PTHR43513:SF3">
    <property type="entry name" value="DIHYDROOROTATE DEHYDROGENASE B (NAD(+)), ELECTRON TRANSFER SUBUNIT-RELATED"/>
    <property type="match status" value="1"/>
</dbReference>
<dbReference type="InterPro" id="IPR019480">
    <property type="entry name" value="Dihydroorotate_DH_Fe-S-bd"/>
</dbReference>
<dbReference type="NCBIfam" id="NF004862">
    <property type="entry name" value="PRK06222.1"/>
    <property type="match status" value="1"/>
</dbReference>
<dbReference type="Pfam" id="PF00175">
    <property type="entry name" value="NAD_binding_1"/>
    <property type="match status" value="1"/>
</dbReference>
<keyword evidence="3" id="KW-1185">Reference proteome</keyword>
<dbReference type="HOGENOM" id="CLU_003827_1_0_7"/>
<feature type="domain" description="FAD-binding FR-type" evidence="1">
    <location>
        <begin position="48"/>
        <end position="147"/>
    </location>
</feature>
<evidence type="ECO:0000313" key="2">
    <source>
        <dbReference type="EMBL" id="EGJ50139.1"/>
    </source>
</evidence>
<dbReference type="Gene3D" id="3.40.50.80">
    <property type="entry name" value="Nucleotide-binding domain of ferredoxin-NADP reductase (FNR) module"/>
    <property type="match status" value="1"/>
</dbReference>
<accession>F3Z299</accession>
<dbReference type="Gene3D" id="2.40.30.10">
    <property type="entry name" value="Translation factors"/>
    <property type="match status" value="1"/>
</dbReference>
<evidence type="ECO:0000313" key="3">
    <source>
        <dbReference type="Proteomes" id="UP000007844"/>
    </source>
</evidence>
<dbReference type="InterPro" id="IPR039261">
    <property type="entry name" value="FNR_nucleotide-bd"/>
</dbReference>
<gene>
    <name evidence="2" type="ORF">Desaf_1806</name>
</gene>
<dbReference type="PROSITE" id="PS51384">
    <property type="entry name" value="FAD_FR"/>
    <property type="match status" value="1"/>
</dbReference>
<dbReference type="InterPro" id="IPR050353">
    <property type="entry name" value="PyrK_electron_transfer"/>
</dbReference>
<dbReference type="Pfam" id="PF10418">
    <property type="entry name" value="DHODB_Fe-S_bind"/>
    <property type="match status" value="1"/>
</dbReference>